<evidence type="ECO:0000313" key="4">
    <source>
        <dbReference type="Proteomes" id="UP001642502"/>
    </source>
</evidence>
<dbReference type="CDD" id="cd12148">
    <property type="entry name" value="fungal_TF_MHR"/>
    <property type="match status" value="1"/>
</dbReference>
<dbReference type="PANTHER" id="PTHR31668:SF10">
    <property type="entry name" value="ZN(II)2CYS6 TRANSCRIPTION FACTOR (EUROFUNG)"/>
    <property type="match status" value="1"/>
</dbReference>
<dbReference type="PANTHER" id="PTHR31668">
    <property type="entry name" value="GLUCOSE TRANSPORT TRANSCRIPTION REGULATOR RGT1-RELATED-RELATED"/>
    <property type="match status" value="1"/>
</dbReference>
<accession>A0ABP0D9L8</accession>
<reference evidence="3 4" key="1">
    <citation type="submission" date="2024-01" db="EMBL/GenBank/DDBJ databases">
        <authorList>
            <person name="Allen C."/>
            <person name="Tagirdzhanova G."/>
        </authorList>
    </citation>
    <scope>NUCLEOTIDE SEQUENCE [LARGE SCALE GENOMIC DNA]</scope>
    <source>
        <strain evidence="3 4">CBS 119000</strain>
    </source>
</reference>
<keyword evidence="1" id="KW-0539">Nucleus</keyword>
<feature type="domain" description="Xylanolytic transcriptional activator regulatory" evidence="2">
    <location>
        <begin position="71"/>
        <end position="145"/>
    </location>
</feature>
<dbReference type="EMBL" id="CAWUON010000007">
    <property type="protein sequence ID" value="CAK7264539.1"/>
    <property type="molecule type" value="Genomic_DNA"/>
</dbReference>
<dbReference type="Proteomes" id="UP001642502">
    <property type="component" value="Unassembled WGS sequence"/>
</dbReference>
<organism evidence="3 4">
    <name type="scientific">Sporothrix epigloea</name>
    <dbReference type="NCBI Taxonomy" id="1892477"/>
    <lineage>
        <taxon>Eukaryota</taxon>
        <taxon>Fungi</taxon>
        <taxon>Dikarya</taxon>
        <taxon>Ascomycota</taxon>
        <taxon>Pezizomycotina</taxon>
        <taxon>Sordariomycetes</taxon>
        <taxon>Sordariomycetidae</taxon>
        <taxon>Ophiostomatales</taxon>
        <taxon>Ophiostomataceae</taxon>
        <taxon>Sporothrix</taxon>
    </lineage>
</organism>
<protein>
    <recommendedName>
        <fullName evidence="2">Xylanolytic transcriptional activator regulatory domain-containing protein</fullName>
    </recommendedName>
</protein>
<name>A0ABP0D9L8_9PEZI</name>
<evidence type="ECO:0000313" key="3">
    <source>
        <dbReference type="EMBL" id="CAK7264539.1"/>
    </source>
</evidence>
<evidence type="ECO:0000259" key="2">
    <source>
        <dbReference type="SMART" id="SM00906"/>
    </source>
</evidence>
<dbReference type="InterPro" id="IPR007219">
    <property type="entry name" value="XnlR_reg_dom"/>
</dbReference>
<comment type="caution">
    <text evidence="3">The sequence shown here is derived from an EMBL/GenBank/DDBJ whole genome shotgun (WGS) entry which is preliminary data.</text>
</comment>
<proteinExistence type="predicted"/>
<dbReference type="SMART" id="SM00906">
    <property type="entry name" value="Fungal_trans"/>
    <property type="match status" value="1"/>
</dbReference>
<dbReference type="Pfam" id="PF04082">
    <property type="entry name" value="Fungal_trans"/>
    <property type="match status" value="1"/>
</dbReference>
<gene>
    <name evidence="3" type="ORF">SEPCBS119000_001048</name>
</gene>
<evidence type="ECO:0000256" key="1">
    <source>
        <dbReference type="ARBA" id="ARBA00023242"/>
    </source>
</evidence>
<dbReference type="InterPro" id="IPR050797">
    <property type="entry name" value="Carb_Metab_Trans_Reg"/>
</dbReference>
<sequence length="410" mass="45344">MLEPWLDELIELSLPTLGSNTNAVKCPDVRFIWNQANEAIYSELHLSPGISTIVGILLNVGGRPTTSMMGNSMQLGSAVSLANSLGLNRDPTDWDNIPEHEKQLRKRIWWGLFVHDKWCSLAYGTPPRIQRSQHDVPLPQINDLVPDDATDASMSEQNEAAQIYVALVSLTGVLDLYLENIYNLHEDSQKASAIRHLSDKLAEWEATLRGDLRRIVLRGTVMTNRDYPGSANLRLAYLAVQLLRQRVEPETLPEEAIGYNTGHNAVQKAAEDIVFLVEELTEGQLADFWLPTSAFTLASAATSLLRCALDPSAVPTTSPSSSTASISLVKQLLNSLKRHRESSGWDVADICLTQYGEIVDKLAQSAGSSDTTFQDPALLMPDVFMDNVPNIPDIDAMFPNLWDVFTNNSF</sequence>
<keyword evidence="4" id="KW-1185">Reference proteome</keyword>